<keyword evidence="1" id="KW-0472">Membrane</keyword>
<dbReference type="PANTHER" id="PTHR22911:SF103">
    <property type="entry name" value="BLR2811 PROTEIN"/>
    <property type="match status" value="1"/>
</dbReference>
<evidence type="ECO:0000256" key="1">
    <source>
        <dbReference type="SAM" id="Phobius"/>
    </source>
</evidence>
<feature type="domain" description="EamA" evidence="2">
    <location>
        <begin position="8"/>
        <end position="139"/>
    </location>
</feature>
<comment type="caution">
    <text evidence="3">The sequence shown here is derived from an EMBL/GenBank/DDBJ whole genome shotgun (WGS) entry which is preliminary data.</text>
</comment>
<feature type="transmembrane region" description="Helical" evidence="1">
    <location>
        <begin position="100"/>
        <end position="116"/>
    </location>
</feature>
<feature type="transmembrane region" description="Helical" evidence="1">
    <location>
        <begin position="77"/>
        <end position="94"/>
    </location>
</feature>
<feature type="domain" description="EamA" evidence="2">
    <location>
        <begin position="146"/>
        <end position="270"/>
    </location>
</feature>
<feature type="transmembrane region" description="Helical" evidence="1">
    <location>
        <begin position="259"/>
        <end position="275"/>
    </location>
</feature>
<evidence type="ECO:0000313" key="4">
    <source>
        <dbReference type="Proteomes" id="UP000018211"/>
    </source>
</evidence>
<dbReference type="InterPro" id="IPR000620">
    <property type="entry name" value="EamA_dom"/>
</dbReference>
<accession>A0AAV2VL71</accession>
<dbReference type="EMBL" id="CAOF01000054">
    <property type="protein sequence ID" value="CCO45387.1"/>
    <property type="molecule type" value="Genomic_DNA"/>
</dbReference>
<feature type="transmembrane region" description="Helical" evidence="1">
    <location>
        <begin position="177"/>
        <end position="197"/>
    </location>
</feature>
<keyword evidence="1" id="KW-0812">Transmembrane</keyword>
<organism evidence="3 4">
    <name type="scientific">Vibrio nigripulchritudo SOn1</name>
    <dbReference type="NCBI Taxonomy" id="1238450"/>
    <lineage>
        <taxon>Bacteria</taxon>
        <taxon>Pseudomonadati</taxon>
        <taxon>Pseudomonadota</taxon>
        <taxon>Gammaproteobacteria</taxon>
        <taxon>Vibrionales</taxon>
        <taxon>Vibrionaceae</taxon>
        <taxon>Vibrio</taxon>
    </lineage>
</organism>
<evidence type="ECO:0000259" key="2">
    <source>
        <dbReference type="Pfam" id="PF00892"/>
    </source>
</evidence>
<proteinExistence type="predicted"/>
<name>A0AAV2VL71_9VIBR</name>
<dbReference type="GO" id="GO:0016020">
    <property type="term" value="C:membrane"/>
    <property type="evidence" value="ECO:0007669"/>
    <property type="project" value="InterPro"/>
</dbReference>
<evidence type="ECO:0000313" key="3">
    <source>
        <dbReference type="EMBL" id="CCO45387.1"/>
    </source>
</evidence>
<protein>
    <submittedName>
        <fullName evidence="3">Multidrug resistance efflux transporter EmrE</fullName>
    </submittedName>
</protein>
<dbReference type="SUPFAM" id="SSF103481">
    <property type="entry name" value="Multidrug resistance efflux transporter EmrE"/>
    <property type="match status" value="2"/>
</dbReference>
<sequence>MPLAPTNLALLFLIIGNLLAAISDVAVKMLDDGASVFQYMFIRQLISVLVILPLFLRLQPTERRLKGASINLLRAHLILVGSGCMMVAITHLPLATANAVFYAAPLLMLPLSLWVLNEKPATGKVFGTLVGFIGVLLVLRPSQFHWAAIFALGTAITLALFNVLVRKLPGNQPVSATLFWTSLFSLPVSGILAWFHWQPLSMTSLVWIVLSAACILSYNGFAVAAYKKAETSQIALAEYSGLLFVTLFGIWWFAEIPDWLTAIGILLIVLPMMPIKNVKKPHSPQ</sequence>
<feature type="transmembrane region" description="Helical" evidence="1">
    <location>
        <begin position="36"/>
        <end position="56"/>
    </location>
</feature>
<feature type="transmembrane region" description="Helical" evidence="1">
    <location>
        <begin position="236"/>
        <end position="253"/>
    </location>
</feature>
<keyword evidence="1" id="KW-1133">Transmembrane helix</keyword>
<dbReference type="RefSeq" id="WP_004398436.1">
    <property type="nucleotide sequence ID" value="NZ_LK391965.1"/>
</dbReference>
<feature type="transmembrane region" description="Helical" evidence="1">
    <location>
        <begin position="203"/>
        <end position="224"/>
    </location>
</feature>
<dbReference type="AlphaFoldDB" id="A0AAV2VL71"/>
<feature type="transmembrane region" description="Helical" evidence="1">
    <location>
        <begin position="145"/>
        <end position="165"/>
    </location>
</feature>
<dbReference type="Proteomes" id="UP000018211">
    <property type="component" value="Unassembled WGS sequence"/>
</dbReference>
<dbReference type="PANTHER" id="PTHR22911">
    <property type="entry name" value="ACYL-MALONYL CONDENSING ENZYME-RELATED"/>
    <property type="match status" value="1"/>
</dbReference>
<reference evidence="3 4" key="1">
    <citation type="journal article" date="2013" name="ISME J.">
        <title>Comparative genomics of pathogenic lineages of Vibrio nigripulchritudo identifies virulence-associated traits.</title>
        <authorList>
            <person name="Goudenege D."/>
            <person name="Labreuche Y."/>
            <person name="Krin E."/>
            <person name="Ansquer D."/>
            <person name="Mangenot S."/>
            <person name="Calteau A."/>
            <person name="Medigue C."/>
            <person name="Mazel D."/>
            <person name="Polz M.F."/>
            <person name="Le Roux F."/>
        </authorList>
    </citation>
    <scope>NUCLEOTIDE SEQUENCE [LARGE SCALE GENOMIC DNA]</scope>
    <source>
        <strain evidence="3 4">SOn1</strain>
    </source>
</reference>
<feature type="transmembrane region" description="Helical" evidence="1">
    <location>
        <begin position="123"/>
        <end position="139"/>
    </location>
</feature>
<dbReference type="Pfam" id="PF00892">
    <property type="entry name" value="EamA"/>
    <property type="match status" value="2"/>
</dbReference>
<gene>
    <name evidence="3" type="ORF">VIBNISOn1_1470025</name>
</gene>
<dbReference type="InterPro" id="IPR037185">
    <property type="entry name" value="EmrE-like"/>
</dbReference>